<evidence type="ECO:0000256" key="3">
    <source>
        <dbReference type="PROSITE-ProRule" id="PRU00284"/>
    </source>
</evidence>
<dbReference type="SMART" id="SM00283">
    <property type="entry name" value="MA"/>
    <property type="match status" value="1"/>
</dbReference>
<evidence type="ECO:0000256" key="1">
    <source>
        <dbReference type="ARBA" id="ARBA00023224"/>
    </source>
</evidence>
<feature type="domain" description="Methyl-accepting transducer" evidence="5">
    <location>
        <begin position="265"/>
        <end position="501"/>
    </location>
</feature>
<evidence type="ECO:0000313" key="8">
    <source>
        <dbReference type="Proteomes" id="UP001156836"/>
    </source>
</evidence>
<comment type="similarity">
    <text evidence="2">Belongs to the methyl-accepting chemotaxis (MCP) protein family.</text>
</comment>
<evidence type="ECO:0000256" key="2">
    <source>
        <dbReference type="ARBA" id="ARBA00029447"/>
    </source>
</evidence>
<dbReference type="EMBL" id="BSOZ01000017">
    <property type="protein sequence ID" value="GLS04363.1"/>
    <property type="molecule type" value="Genomic_DNA"/>
</dbReference>
<dbReference type="InterPro" id="IPR024478">
    <property type="entry name" value="HlyB_4HB_MCP"/>
</dbReference>
<dbReference type="PROSITE" id="PS50885">
    <property type="entry name" value="HAMP"/>
    <property type="match status" value="1"/>
</dbReference>
<evidence type="ECO:0000256" key="4">
    <source>
        <dbReference type="SAM" id="Phobius"/>
    </source>
</evidence>
<dbReference type="InterPro" id="IPR004089">
    <property type="entry name" value="MCPsignal_dom"/>
</dbReference>
<dbReference type="InterPro" id="IPR003660">
    <property type="entry name" value="HAMP_dom"/>
</dbReference>
<comment type="caution">
    <text evidence="7">The sequence shown here is derived from an EMBL/GenBank/DDBJ whole genome shotgun (WGS) entry which is preliminary data.</text>
</comment>
<dbReference type="SMART" id="SM00304">
    <property type="entry name" value="HAMP"/>
    <property type="match status" value="1"/>
</dbReference>
<keyword evidence="1 3" id="KW-0807">Transducer</keyword>
<accession>A0ABQ6BRW8</accession>
<evidence type="ECO:0000259" key="5">
    <source>
        <dbReference type="PROSITE" id="PS50111"/>
    </source>
</evidence>
<name>A0ABQ6BRW8_9NEIS</name>
<gene>
    <name evidence="7" type="primary">mcp40H-19_2</name>
    <name evidence="7" type="ORF">GCM10007860_15100</name>
</gene>
<keyword evidence="4" id="KW-1133">Transmembrane helix</keyword>
<keyword evidence="4" id="KW-0812">Transmembrane</keyword>
<dbReference type="Proteomes" id="UP001156836">
    <property type="component" value="Unassembled WGS sequence"/>
</dbReference>
<dbReference type="PANTHER" id="PTHR32089">
    <property type="entry name" value="METHYL-ACCEPTING CHEMOTAXIS PROTEIN MCPB"/>
    <property type="match status" value="1"/>
</dbReference>
<dbReference type="Pfam" id="PF12729">
    <property type="entry name" value="4HB_MCP_1"/>
    <property type="match status" value="1"/>
</dbReference>
<feature type="transmembrane region" description="Helical" evidence="4">
    <location>
        <begin position="12"/>
        <end position="29"/>
    </location>
</feature>
<evidence type="ECO:0000313" key="7">
    <source>
        <dbReference type="EMBL" id="GLS04363.1"/>
    </source>
</evidence>
<protein>
    <submittedName>
        <fullName evidence="7">Methyl-accepting chemotaxis protein</fullName>
    </submittedName>
</protein>
<keyword evidence="4" id="KW-0472">Membrane</keyword>
<dbReference type="SUPFAM" id="SSF58104">
    <property type="entry name" value="Methyl-accepting chemotaxis protein (MCP) signaling domain"/>
    <property type="match status" value="1"/>
</dbReference>
<dbReference type="Gene3D" id="1.10.287.950">
    <property type="entry name" value="Methyl-accepting chemotaxis protein"/>
    <property type="match status" value="1"/>
</dbReference>
<dbReference type="RefSeq" id="WP_018749270.1">
    <property type="nucleotide sequence ID" value="NZ_BSOZ01000017.1"/>
</dbReference>
<reference evidence="8" key="1">
    <citation type="journal article" date="2019" name="Int. J. Syst. Evol. Microbiol.">
        <title>The Global Catalogue of Microorganisms (GCM) 10K type strain sequencing project: providing services to taxonomists for standard genome sequencing and annotation.</title>
        <authorList>
            <consortium name="The Broad Institute Genomics Platform"/>
            <consortium name="The Broad Institute Genome Sequencing Center for Infectious Disease"/>
            <person name="Wu L."/>
            <person name="Ma J."/>
        </authorList>
    </citation>
    <scope>NUCLEOTIDE SEQUENCE [LARGE SCALE GENOMIC DNA]</scope>
    <source>
        <strain evidence="8">NBRC 104970</strain>
    </source>
</reference>
<proteinExistence type="inferred from homology"/>
<dbReference type="PANTHER" id="PTHR32089:SF112">
    <property type="entry name" value="LYSOZYME-LIKE PROTEIN-RELATED"/>
    <property type="match status" value="1"/>
</dbReference>
<keyword evidence="8" id="KW-1185">Reference proteome</keyword>
<dbReference type="Pfam" id="PF00015">
    <property type="entry name" value="MCPsignal"/>
    <property type="match status" value="1"/>
</dbReference>
<sequence>MKIGTRVRSLGIAGLLVVAVTVVVAWVFVERAREPVRNLTDNIVPTLELLTQLNVEFGNTRRELLVHVLNHDEAAMRQVEEEFNHSEKLIRESLAQYNKTISDDTDQKNSDEFRRELDAYFVLAHQALDASKQQQKDQAMQQALGPGAAQAGKVFDALDRMGDYYTVLTQRSRDSVNAGFSALLTTLGVVFAVAALGLLITGEYITRAVAGPLLRLRDFVAEVGRSYEFTRRLGATDRDEVGETSRAFDSLLDTLQGSLRELSDIGGKVGAHAGEVATASTELSAASHKVSESTVSMAAAVEQVTVSVNHVADRAESTDEIARNAGQYASEGGTVIGETIERINQIASRVQDSSANIQSLVERTANIGSVVNTIKEIADQTNLLALNAAIEAARAGEQGRGFAVVADEVRKLAERTASSTAEINDTVSAIQREARQTVEAMQRAVVEVEEGVAHAGQASEAIQRIRRSTESVVGEVGQISSAMREQSTAGTSMAQEIEKVAQMSEQTSTAALRTSEASNDLHSLARDMQQVIARYRV</sequence>
<feature type="domain" description="HAMP" evidence="6">
    <location>
        <begin position="207"/>
        <end position="260"/>
    </location>
</feature>
<organism evidence="7 8">
    <name type="scientific">Chitiniphilus shinanonensis</name>
    <dbReference type="NCBI Taxonomy" id="553088"/>
    <lineage>
        <taxon>Bacteria</taxon>
        <taxon>Pseudomonadati</taxon>
        <taxon>Pseudomonadota</taxon>
        <taxon>Betaproteobacteria</taxon>
        <taxon>Neisseriales</taxon>
        <taxon>Chitinibacteraceae</taxon>
        <taxon>Chitiniphilus</taxon>
    </lineage>
</organism>
<dbReference type="PROSITE" id="PS50111">
    <property type="entry name" value="CHEMOTAXIS_TRANSDUC_2"/>
    <property type="match status" value="1"/>
</dbReference>
<evidence type="ECO:0000259" key="6">
    <source>
        <dbReference type="PROSITE" id="PS50885"/>
    </source>
</evidence>
<feature type="transmembrane region" description="Helical" evidence="4">
    <location>
        <begin position="180"/>
        <end position="200"/>
    </location>
</feature>
<dbReference type="CDD" id="cd11386">
    <property type="entry name" value="MCP_signal"/>
    <property type="match status" value="1"/>
</dbReference>